<gene>
    <name evidence="1" type="ORF">HUJ06_011484</name>
</gene>
<evidence type="ECO:0000313" key="1">
    <source>
        <dbReference type="EMBL" id="DAD32633.1"/>
    </source>
</evidence>
<reference evidence="1 2" key="1">
    <citation type="journal article" date="2020" name="Mol. Biol. Evol.">
        <title>Distinct Expression and Methylation Patterns for Genes with Different Fates following a Single Whole-Genome Duplication in Flowering Plants.</title>
        <authorList>
            <person name="Shi T."/>
            <person name="Rahmani R.S."/>
            <person name="Gugger P.F."/>
            <person name="Wang M."/>
            <person name="Li H."/>
            <person name="Zhang Y."/>
            <person name="Li Z."/>
            <person name="Wang Q."/>
            <person name="Van de Peer Y."/>
            <person name="Marchal K."/>
            <person name="Chen J."/>
        </authorList>
    </citation>
    <scope>NUCLEOTIDE SEQUENCE [LARGE SCALE GENOMIC DNA]</scope>
    <source>
        <tissue evidence="1">Leaf</tissue>
    </source>
</reference>
<keyword evidence="2" id="KW-1185">Reference proteome</keyword>
<name>A0A822YKJ9_NELNU</name>
<proteinExistence type="predicted"/>
<dbReference type="InterPro" id="IPR036643">
    <property type="entry name" value="RNApol_insert_sf"/>
</dbReference>
<protein>
    <submittedName>
        <fullName evidence="1">Uncharacterized protein</fullName>
    </submittedName>
</protein>
<sequence>MLAGILTIAIDLIEIEVNSSVLNDEFITHHLCLILDGVLFCRVPPQSHCHSNHTLDVISYDLKISNPSVVFTMEMQRLISQYCNDPREQSSNLHDSEDNLLVVCYKLF</sequence>
<dbReference type="EMBL" id="DUZY01000003">
    <property type="protein sequence ID" value="DAD32633.1"/>
    <property type="molecule type" value="Genomic_DNA"/>
</dbReference>
<comment type="caution">
    <text evidence="1">The sequence shown here is derived from an EMBL/GenBank/DDBJ whole genome shotgun (WGS) entry which is preliminary data.</text>
</comment>
<evidence type="ECO:0000313" key="2">
    <source>
        <dbReference type="Proteomes" id="UP000607653"/>
    </source>
</evidence>
<dbReference type="SUPFAM" id="SSF56553">
    <property type="entry name" value="Insert subdomain of RNA polymerase alpha subunit"/>
    <property type="match status" value="1"/>
</dbReference>
<organism evidence="1 2">
    <name type="scientific">Nelumbo nucifera</name>
    <name type="common">Sacred lotus</name>
    <dbReference type="NCBI Taxonomy" id="4432"/>
    <lineage>
        <taxon>Eukaryota</taxon>
        <taxon>Viridiplantae</taxon>
        <taxon>Streptophyta</taxon>
        <taxon>Embryophyta</taxon>
        <taxon>Tracheophyta</taxon>
        <taxon>Spermatophyta</taxon>
        <taxon>Magnoliopsida</taxon>
        <taxon>Proteales</taxon>
        <taxon>Nelumbonaceae</taxon>
        <taxon>Nelumbo</taxon>
    </lineage>
</organism>
<accession>A0A822YKJ9</accession>
<dbReference type="Gene3D" id="2.170.120.12">
    <property type="entry name" value="DNA-directed RNA polymerase, insert domain"/>
    <property type="match status" value="1"/>
</dbReference>
<dbReference type="Proteomes" id="UP000607653">
    <property type="component" value="Unassembled WGS sequence"/>
</dbReference>
<dbReference type="AlphaFoldDB" id="A0A822YKJ9"/>